<keyword evidence="2" id="KW-0449">Lipoprotein</keyword>
<dbReference type="Gene3D" id="3.30.70.100">
    <property type="match status" value="1"/>
</dbReference>
<dbReference type="InterPro" id="IPR006121">
    <property type="entry name" value="HMA_dom"/>
</dbReference>
<evidence type="ECO:0000256" key="3">
    <source>
        <dbReference type="ARBA" id="ARBA00024045"/>
    </source>
</evidence>
<evidence type="ECO:0000313" key="7">
    <source>
        <dbReference type="Proteomes" id="UP000825935"/>
    </source>
</evidence>
<feature type="domain" description="HMA" evidence="5">
    <location>
        <begin position="13"/>
        <end position="77"/>
    </location>
</feature>
<dbReference type="PANTHER" id="PTHR45868:SF80">
    <property type="entry name" value="F15K9.8-RELATED"/>
    <property type="match status" value="1"/>
</dbReference>
<evidence type="ECO:0000256" key="1">
    <source>
        <dbReference type="ARBA" id="ARBA00022723"/>
    </source>
</evidence>
<keyword evidence="1" id="KW-0479">Metal-binding</keyword>
<keyword evidence="7" id="KW-1185">Reference proteome</keyword>
<dbReference type="OMA" id="MGGPSYY"/>
<protein>
    <recommendedName>
        <fullName evidence="5">HMA domain-containing protein</fullName>
    </recommendedName>
</protein>
<dbReference type="Pfam" id="PF00403">
    <property type="entry name" value="HMA"/>
    <property type="match status" value="1"/>
</dbReference>
<name>A0A8T2SYG8_CERRI</name>
<evidence type="ECO:0000259" key="5">
    <source>
        <dbReference type="PROSITE" id="PS50846"/>
    </source>
</evidence>
<feature type="compositionally biased region" description="Gly residues" evidence="4">
    <location>
        <begin position="123"/>
        <end position="140"/>
    </location>
</feature>
<comment type="similarity">
    <text evidence="3">Belongs to the HIPP family.</text>
</comment>
<feature type="region of interest" description="Disordered" evidence="4">
    <location>
        <begin position="76"/>
        <end position="237"/>
    </location>
</feature>
<dbReference type="EMBL" id="CM035421">
    <property type="protein sequence ID" value="KAH7387857.1"/>
    <property type="molecule type" value="Genomic_DNA"/>
</dbReference>
<gene>
    <name evidence="6" type="ORF">KP509_16G045500</name>
</gene>
<accession>A0A8T2SYG8</accession>
<dbReference type="Proteomes" id="UP000825935">
    <property type="component" value="Chromosome 16"/>
</dbReference>
<dbReference type="AlphaFoldDB" id="A0A8T2SYG8"/>
<dbReference type="PROSITE" id="PS50846">
    <property type="entry name" value="HMA_2"/>
    <property type="match status" value="1"/>
</dbReference>
<keyword evidence="2" id="KW-0636">Prenylation</keyword>
<feature type="compositionally biased region" description="Low complexity" evidence="4">
    <location>
        <begin position="95"/>
        <end position="115"/>
    </location>
</feature>
<reference evidence="6" key="1">
    <citation type="submission" date="2021-08" db="EMBL/GenBank/DDBJ databases">
        <title>WGS assembly of Ceratopteris richardii.</title>
        <authorList>
            <person name="Marchant D.B."/>
            <person name="Chen G."/>
            <person name="Jenkins J."/>
            <person name="Shu S."/>
            <person name="Leebens-Mack J."/>
            <person name="Grimwood J."/>
            <person name="Schmutz J."/>
            <person name="Soltis P."/>
            <person name="Soltis D."/>
            <person name="Chen Z.-H."/>
        </authorList>
    </citation>
    <scope>NUCLEOTIDE SEQUENCE</scope>
    <source>
        <strain evidence="6">Whitten #5841</strain>
        <tissue evidence="6">Leaf</tissue>
    </source>
</reference>
<dbReference type="PANTHER" id="PTHR45868">
    <property type="entry name" value="HEAVY METAL-ASSOCIATED ISOPRENYLATED PLANT PROTEIN 33-RELATED"/>
    <property type="match status" value="1"/>
</dbReference>
<organism evidence="6 7">
    <name type="scientific">Ceratopteris richardii</name>
    <name type="common">Triangle waterfern</name>
    <dbReference type="NCBI Taxonomy" id="49495"/>
    <lineage>
        <taxon>Eukaryota</taxon>
        <taxon>Viridiplantae</taxon>
        <taxon>Streptophyta</taxon>
        <taxon>Embryophyta</taxon>
        <taxon>Tracheophyta</taxon>
        <taxon>Polypodiopsida</taxon>
        <taxon>Polypodiidae</taxon>
        <taxon>Polypodiales</taxon>
        <taxon>Pteridineae</taxon>
        <taxon>Pteridaceae</taxon>
        <taxon>Parkerioideae</taxon>
        <taxon>Ceratopteris</taxon>
    </lineage>
</organism>
<sequence length="292" mass="30105">MPKTDAPKPTAKLETVTLRAFIHCEGCRRKIRRIIRIVDGVEDVVVDTPTGKITVTGTSLNVNAIIQRLQKHGKQAETWSNLKGGPSATPANVQGGSQAKSAAGGNAGSNAPGSNSKKKNNAGGNGGGGGKSGAPPGGNGNNKTGSSKKEGEEVPSIIKEGDEMPASDSAETGKEKPEKNVEPKSDNVSKQEGETLVTVNGGGKKGKKAGNGSMNGSNGGGERHTLGSSNPEQPPHPHVMETPIFNAPVVTVSANKGRSTYDAVRTGYAEYNTAEYATHMFSDENANSCSVM</sequence>
<dbReference type="GO" id="GO:0046872">
    <property type="term" value="F:metal ion binding"/>
    <property type="evidence" value="ECO:0007669"/>
    <property type="project" value="UniProtKB-KW"/>
</dbReference>
<dbReference type="SUPFAM" id="SSF55008">
    <property type="entry name" value="HMA, heavy metal-associated domain"/>
    <property type="match status" value="1"/>
</dbReference>
<proteinExistence type="inferred from homology"/>
<evidence type="ECO:0000256" key="2">
    <source>
        <dbReference type="ARBA" id="ARBA00023289"/>
    </source>
</evidence>
<evidence type="ECO:0000256" key="4">
    <source>
        <dbReference type="SAM" id="MobiDB-lite"/>
    </source>
</evidence>
<dbReference type="InterPro" id="IPR036163">
    <property type="entry name" value="HMA_dom_sf"/>
</dbReference>
<dbReference type="OrthoDB" id="1938696at2759"/>
<evidence type="ECO:0000313" key="6">
    <source>
        <dbReference type="EMBL" id="KAH7387857.1"/>
    </source>
</evidence>
<comment type="caution">
    <text evidence="6">The sequence shown here is derived from an EMBL/GenBank/DDBJ whole genome shotgun (WGS) entry which is preliminary data.</text>
</comment>
<feature type="compositionally biased region" description="Basic and acidic residues" evidence="4">
    <location>
        <begin position="171"/>
        <end position="193"/>
    </location>
</feature>